<keyword evidence="4" id="KW-1185">Reference proteome</keyword>
<evidence type="ECO:0000259" key="2">
    <source>
        <dbReference type="Pfam" id="PF10328"/>
    </source>
</evidence>
<feature type="transmembrane region" description="Helical" evidence="1">
    <location>
        <begin position="58"/>
        <end position="79"/>
    </location>
</feature>
<feature type="domain" description="7TM GPCR serpentine receptor class x (Srx)" evidence="2">
    <location>
        <begin position="6"/>
        <end position="85"/>
    </location>
</feature>
<keyword evidence="1" id="KW-1133">Transmembrane helix</keyword>
<evidence type="ECO:0000256" key="1">
    <source>
        <dbReference type="SAM" id="Phobius"/>
    </source>
</evidence>
<protein>
    <recommendedName>
        <fullName evidence="2">7TM GPCR serpentine receptor class x (Srx) domain-containing protein</fullName>
    </recommendedName>
</protein>
<keyword evidence="1" id="KW-0812">Transmembrane</keyword>
<organism evidence="3 4">
    <name type="scientific">Ancylostoma duodenale</name>
    <dbReference type="NCBI Taxonomy" id="51022"/>
    <lineage>
        <taxon>Eukaryota</taxon>
        <taxon>Metazoa</taxon>
        <taxon>Ecdysozoa</taxon>
        <taxon>Nematoda</taxon>
        <taxon>Chromadorea</taxon>
        <taxon>Rhabditida</taxon>
        <taxon>Rhabditina</taxon>
        <taxon>Rhabditomorpha</taxon>
        <taxon>Strongyloidea</taxon>
        <taxon>Ancylostomatidae</taxon>
        <taxon>Ancylostomatinae</taxon>
        <taxon>Ancylostoma</taxon>
    </lineage>
</organism>
<dbReference type="PANTHER" id="PTHR23017">
    <property type="entry name" value="SERPENTINE RECEPTOR, CLASS X"/>
    <property type="match status" value="1"/>
</dbReference>
<name>A0A0C2G4V3_9BILA</name>
<gene>
    <name evidence="3" type="ORF">ANCDUO_17818</name>
</gene>
<dbReference type="EMBL" id="KN744605">
    <property type="protein sequence ID" value="KIH52086.1"/>
    <property type="molecule type" value="Genomic_DNA"/>
</dbReference>
<dbReference type="Proteomes" id="UP000054047">
    <property type="component" value="Unassembled WGS sequence"/>
</dbReference>
<proteinExistence type="predicted"/>
<dbReference type="PANTHER" id="PTHR23017:SF3">
    <property type="entry name" value="G-PROTEIN COUPLED RECEPTORS FAMILY 1 PROFILE DOMAIN-CONTAINING PROTEIN"/>
    <property type="match status" value="1"/>
</dbReference>
<evidence type="ECO:0000313" key="4">
    <source>
        <dbReference type="Proteomes" id="UP000054047"/>
    </source>
</evidence>
<dbReference type="InterPro" id="IPR019430">
    <property type="entry name" value="7TM_GPCR_serpentine_rcpt_Srx"/>
</dbReference>
<sequence length="85" mass="9442">MYILIGGGKMSQSFQQLCFSHCSANVIVLSFFLLYCTPMVILWIPCVCRQSSFSHTTAAGKLIGGFMVAIWDVCVYSHLISSINR</sequence>
<evidence type="ECO:0000313" key="3">
    <source>
        <dbReference type="EMBL" id="KIH52086.1"/>
    </source>
</evidence>
<feature type="transmembrane region" description="Helical" evidence="1">
    <location>
        <begin position="26"/>
        <end position="46"/>
    </location>
</feature>
<dbReference type="AlphaFoldDB" id="A0A0C2G4V3"/>
<keyword evidence="1" id="KW-0472">Membrane</keyword>
<reference evidence="3 4" key="1">
    <citation type="submission" date="2013-12" db="EMBL/GenBank/DDBJ databases">
        <title>Draft genome of the parsitic nematode Ancylostoma duodenale.</title>
        <authorList>
            <person name="Mitreva M."/>
        </authorList>
    </citation>
    <scope>NUCLEOTIDE SEQUENCE [LARGE SCALE GENOMIC DNA]</scope>
    <source>
        <strain evidence="3 4">Zhejiang</strain>
    </source>
</reference>
<dbReference type="OrthoDB" id="5800536at2759"/>
<accession>A0A0C2G4V3</accession>
<dbReference type="Pfam" id="PF10328">
    <property type="entry name" value="7TM_GPCR_Srx"/>
    <property type="match status" value="1"/>
</dbReference>